<name>A0A4R1XHZ3_ACICA</name>
<dbReference type="Gene3D" id="3.40.190.10">
    <property type="entry name" value="Periplasmic binding protein-like II"/>
    <property type="match status" value="2"/>
</dbReference>
<dbReference type="InterPro" id="IPR005119">
    <property type="entry name" value="LysR_subst-bd"/>
</dbReference>
<keyword evidence="3 6" id="KW-0238">DNA-binding</keyword>
<dbReference type="GO" id="GO:0003677">
    <property type="term" value="F:DNA binding"/>
    <property type="evidence" value="ECO:0007669"/>
    <property type="project" value="UniProtKB-KW"/>
</dbReference>
<dbReference type="Gene3D" id="1.10.10.10">
    <property type="entry name" value="Winged helix-like DNA-binding domain superfamily/Winged helix DNA-binding domain"/>
    <property type="match status" value="1"/>
</dbReference>
<evidence type="ECO:0000259" key="5">
    <source>
        <dbReference type="PROSITE" id="PS50931"/>
    </source>
</evidence>
<reference evidence="6 7" key="1">
    <citation type="submission" date="2019-03" db="EMBL/GenBank/DDBJ databases">
        <title>Genomic analyses of the natural microbiome of Caenorhabditis elegans.</title>
        <authorList>
            <person name="Samuel B."/>
        </authorList>
    </citation>
    <scope>NUCLEOTIDE SEQUENCE [LARGE SCALE GENOMIC DNA]</scope>
    <source>
        <strain evidence="6 7">JUb89</strain>
    </source>
</reference>
<dbReference type="GO" id="GO:0003700">
    <property type="term" value="F:DNA-binding transcription factor activity"/>
    <property type="evidence" value="ECO:0007669"/>
    <property type="project" value="InterPro"/>
</dbReference>
<dbReference type="CDD" id="cd08414">
    <property type="entry name" value="PBP2_LTTR_aromatics_like"/>
    <property type="match status" value="1"/>
</dbReference>
<evidence type="ECO:0000256" key="3">
    <source>
        <dbReference type="ARBA" id="ARBA00023125"/>
    </source>
</evidence>
<sequence>MSTLKQFNYLIRIVEDGGFIAASEKLFIAQSALSRQMKLLEDELGFAIFDRSEKKAKLTEAGQLLYKNLKNHVLHIQSSIELAQANAKGEGRTVYVAHSSSVIFNQAKISILNQLSEACAVEIEINTFSSEHQLTCLLNGSIDIGFIRPPVFHDYDHIHAQTLYSAPLYLAVNRHDANFKQRDNVDIIDLAEQKFVAIPHGERGGLSYLAANLCLSKGFFPQKARMRSRKISTLDLVEQGLGVCIVPEEYGSVLPPNVKLITIENDQHHSEVLLIWRKDYDPLIQRCAEMLLDRFSKSKMSSDWRSLHDSQS</sequence>
<dbReference type="InterPro" id="IPR036388">
    <property type="entry name" value="WH-like_DNA-bd_sf"/>
</dbReference>
<keyword evidence="2" id="KW-0805">Transcription regulation</keyword>
<dbReference type="Proteomes" id="UP000294963">
    <property type="component" value="Unassembled WGS sequence"/>
</dbReference>
<feature type="domain" description="HTH lysR-type" evidence="5">
    <location>
        <begin position="1"/>
        <end position="59"/>
    </location>
</feature>
<dbReference type="SUPFAM" id="SSF53850">
    <property type="entry name" value="Periplasmic binding protein-like II"/>
    <property type="match status" value="1"/>
</dbReference>
<comment type="similarity">
    <text evidence="1">Belongs to the LysR transcriptional regulatory family.</text>
</comment>
<dbReference type="AlphaFoldDB" id="A0A4R1XHZ3"/>
<dbReference type="SUPFAM" id="SSF46785">
    <property type="entry name" value="Winged helix' DNA-binding domain"/>
    <property type="match status" value="1"/>
</dbReference>
<organism evidence="6 7">
    <name type="scientific">Acinetobacter calcoaceticus</name>
    <dbReference type="NCBI Taxonomy" id="471"/>
    <lineage>
        <taxon>Bacteria</taxon>
        <taxon>Pseudomonadati</taxon>
        <taxon>Pseudomonadota</taxon>
        <taxon>Gammaproteobacteria</taxon>
        <taxon>Moraxellales</taxon>
        <taxon>Moraxellaceae</taxon>
        <taxon>Acinetobacter</taxon>
        <taxon>Acinetobacter calcoaceticus/baumannii complex</taxon>
    </lineage>
</organism>
<evidence type="ECO:0000256" key="4">
    <source>
        <dbReference type="ARBA" id="ARBA00023163"/>
    </source>
</evidence>
<dbReference type="Pfam" id="PF00126">
    <property type="entry name" value="HTH_1"/>
    <property type="match status" value="1"/>
</dbReference>
<protein>
    <submittedName>
        <fullName evidence="6">DNA-binding transcriptional LysR family regulator</fullName>
    </submittedName>
</protein>
<evidence type="ECO:0000313" key="7">
    <source>
        <dbReference type="Proteomes" id="UP000294963"/>
    </source>
</evidence>
<dbReference type="FunFam" id="1.10.10.10:FF:000001">
    <property type="entry name" value="LysR family transcriptional regulator"/>
    <property type="match status" value="1"/>
</dbReference>
<dbReference type="GO" id="GO:0032993">
    <property type="term" value="C:protein-DNA complex"/>
    <property type="evidence" value="ECO:0007669"/>
    <property type="project" value="TreeGrafter"/>
</dbReference>
<dbReference type="OrthoDB" id="5292387at2"/>
<keyword evidence="4" id="KW-0804">Transcription</keyword>
<dbReference type="InterPro" id="IPR000847">
    <property type="entry name" value="LysR_HTH_N"/>
</dbReference>
<dbReference type="PRINTS" id="PR00039">
    <property type="entry name" value="HTHLYSR"/>
</dbReference>
<evidence type="ECO:0000256" key="2">
    <source>
        <dbReference type="ARBA" id="ARBA00023015"/>
    </source>
</evidence>
<proteinExistence type="inferred from homology"/>
<comment type="caution">
    <text evidence="6">The sequence shown here is derived from an EMBL/GenBank/DDBJ whole genome shotgun (WGS) entry which is preliminary data.</text>
</comment>
<dbReference type="PROSITE" id="PS50931">
    <property type="entry name" value="HTH_LYSR"/>
    <property type="match status" value="1"/>
</dbReference>
<dbReference type="Pfam" id="PF03466">
    <property type="entry name" value="LysR_substrate"/>
    <property type="match status" value="1"/>
</dbReference>
<dbReference type="InterPro" id="IPR036390">
    <property type="entry name" value="WH_DNA-bd_sf"/>
</dbReference>
<accession>A0A4R1XHZ3</accession>
<gene>
    <name evidence="6" type="ORF">EC844_12343</name>
</gene>
<evidence type="ECO:0000256" key="1">
    <source>
        <dbReference type="ARBA" id="ARBA00009437"/>
    </source>
</evidence>
<dbReference type="EMBL" id="SLVJ01000023">
    <property type="protein sequence ID" value="TCM62799.1"/>
    <property type="molecule type" value="Genomic_DNA"/>
</dbReference>
<dbReference type="PANTHER" id="PTHR30346">
    <property type="entry name" value="TRANSCRIPTIONAL DUAL REGULATOR HCAR-RELATED"/>
    <property type="match status" value="1"/>
</dbReference>
<keyword evidence="7" id="KW-1185">Reference proteome</keyword>
<dbReference type="PANTHER" id="PTHR30346:SF17">
    <property type="entry name" value="LYSR FAMILY TRANSCRIPTIONAL REGULATOR"/>
    <property type="match status" value="1"/>
</dbReference>
<evidence type="ECO:0000313" key="6">
    <source>
        <dbReference type="EMBL" id="TCM62799.1"/>
    </source>
</evidence>